<dbReference type="Proteomes" id="UP000053424">
    <property type="component" value="Unassembled WGS sequence"/>
</dbReference>
<keyword evidence="4" id="KW-1185">Reference proteome</keyword>
<dbReference type="SUPFAM" id="SSF54695">
    <property type="entry name" value="POZ domain"/>
    <property type="match status" value="1"/>
</dbReference>
<dbReference type="OrthoDB" id="3044562at2759"/>
<dbReference type="CDD" id="cd18186">
    <property type="entry name" value="BTB_POZ_ZBTB_KLHL-like"/>
    <property type="match status" value="1"/>
</dbReference>
<evidence type="ECO:0000313" key="4">
    <source>
        <dbReference type="Proteomes" id="UP000053424"/>
    </source>
</evidence>
<gene>
    <name evidence="3" type="ORF">M413DRAFT_114305</name>
</gene>
<proteinExistence type="predicted"/>
<evidence type="ECO:0000256" key="1">
    <source>
        <dbReference type="SAM" id="MobiDB-lite"/>
    </source>
</evidence>
<dbReference type="PROSITE" id="PS50097">
    <property type="entry name" value="BTB"/>
    <property type="match status" value="1"/>
</dbReference>
<protein>
    <recommendedName>
        <fullName evidence="2">BTB domain-containing protein</fullName>
    </recommendedName>
</protein>
<feature type="compositionally biased region" description="Basic and acidic residues" evidence="1">
    <location>
        <begin position="22"/>
        <end position="36"/>
    </location>
</feature>
<reference evidence="3 4" key="1">
    <citation type="submission" date="2014-04" db="EMBL/GenBank/DDBJ databases">
        <authorList>
            <consortium name="DOE Joint Genome Institute"/>
            <person name="Kuo A."/>
            <person name="Gay G."/>
            <person name="Dore J."/>
            <person name="Kohler A."/>
            <person name="Nagy L.G."/>
            <person name="Floudas D."/>
            <person name="Copeland A."/>
            <person name="Barry K.W."/>
            <person name="Cichocki N."/>
            <person name="Veneault-Fourrey C."/>
            <person name="LaButti K."/>
            <person name="Lindquist E.A."/>
            <person name="Lipzen A."/>
            <person name="Lundell T."/>
            <person name="Morin E."/>
            <person name="Murat C."/>
            <person name="Sun H."/>
            <person name="Tunlid A."/>
            <person name="Henrissat B."/>
            <person name="Grigoriev I.V."/>
            <person name="Hibbett D.S."/>
            <person name="Martin F."/>
            <person name="Nordberg H.P."/>
            <person name="Cantor M.N."/>
            <person name="Hua S.X."/>
        </authorList>
    </citation>
    <scope>NUCLEOTIDE SEQUENCE [LARGE SCALE GENOMIC DNA]</scope>
    <source>
        <strain evidence="4">h7</strain>
    </source>
</reference>
<reference evidence="4" key="2">
    <citation type="submission" date="2015-01" db="EMBL/GenBank/DDBJ databases">
        <title>Evolutionary Origins and Diversification of the Mycorrhizal Mutualists.</title>
        <authorList>
            <consortium name="DOE Joint Genome Institute"/>
            <consortium name="Mycorrhizal Genomics Consortium"/>
            <person name="Kohler A."/>
            <person name="Kuo A."/>
            <person name="Nagy L.G."/>
            <person name="Floudas D."/>
            <person name="Copeland A."/>
            <person name="Barry K.W."/>
            <person name="Cichocki N."/>
            <person name="Veneault-Fourrey C."/>
            <person name="LaButti K."/>
            <person name="Lindquist E.A."/>
            <person name="Lipzen A."/>
            <person name="Lundell T."/>
            <person name="Morin E."/>
            <person name="Murat C."/>
            <person name="Riley R."/>
            <person name="Ohm R."/>
            <person name="Sun H."/>
            <person name="Tunlid A."/>
            <person name="Henrissat B."/>
            <person name="Grigoriev I.V."/>
            <person name="Hibbett D.S."/>
            <person name="Martin F."/>
        </authorList>
    </citation>
    <scope>NUCLEOTIDE SEQUENCE [LARGE SCALE GENOMIC DNA]</scope>
    <source>
        <strain evidence="4">h7</strain>
    </source>
</reference>
<dbReference type="STRING" id="686832.A0A0C2YIV6"/>
<dbReference type="Pfam" id="PF00651">
    <property type="entry name" value="BTB"/>
    <property type="match status" value="1"/>
</dbReference>
<accession>A0A0C2YIV6</accession>
<dbReference type="EMBL" id="KN831768">
    <property type="protein sequence ID" value="KIM49688.1"/>
    <property type="molecule type" value="Genomic_DNA"/>
</dbReference>
<dbReference type="HOGENOM" id="CLU_2038347_0_0_1"/>
<dbReference type="InterPro" id="IPR011333">
    <property type="entry name" value="SKP1/BTB/POZ_sf"/>
</dbReference>
<dbReference type="Gene3D" id="3.30.710.10">
    <property type="entry name" value="Potassium Channel Kv1.1, Chain A"/>
    <property type="match status" value="1"/>
</dbReference>
<name>A0A0C2YIV6_HEBCY</name>
<organism evidence="3 4">
    <name type="scientific">Hebeloma cylindrosporum</name>
    <dbReference type="NCBI Taxonomy" id="76867"/>
    <lineage>
        <taxon>Eukaryota</taxon>
        <taxon>Fungi</taxon>
        <taxon>Dikarya</taxon>
        <taxon>Basidiomycota</taxon>
        <taxon>Agaricomycotina</taxon>
        <taxon>Agaricomycetes</taxon>
        <taxon>Agaricomycetidae</taxon>
        <taxon>Agaricales</taxon>
        <taxon>Agaricineae</taxon>
        <taxon>Hymenogastraceae</taxon>
        <taxon>Hebeloma</taxon>
    </lineage>
</organism>
<feature type="compositionally biased region" description="Polar residues" evidence="1">
    <location>
        <begin position="1"/>
        <end position="19"/>
    </location>
</feature>
<evidence type="ECO:0000313" key="3">
    <source>
        <dbReference type="EMBL" id="KIM49688.1"/>
    </source>
</evidence>
<evidence type="ECO:0000259" key="2">
    <source>
        <dbReference type="PROSITE" id="PS50097"/>
    </source>
</evidence>
<feature type="region of interest" description="Disordered" evidence="1">
    <location>
        <begin position="1"/>
        <end position="38"/>
    </location>
</feature>
<dbReference type="InterPro" id="IPR000210">
    <property type="entry name" value="BTB/POZ_dom"/>
</dbReference>
<feature type="domain" description="BTB" evidence="2">
    <location>
        <begin position="51"/>
        <end position="121"/>
    </location>
</feature>
<sequence>MKLNWSLQKSKSSRMSQATPEHPLKRTEEPLTKDNDQPPPFQSALYWFDDGNVILQIETKQYRVHRSLLSRHSKVFKDMFSLPQPAMDPGPITSDGCPVIFLCDKATDLEHALSVIYDNIR</sequence>
<dbReference type="AlphaFoldDB" id="A0A0C2YIV6"/>